<evidence type="ECO:0000256" key="1">
    <source>
        <dbReference type="SAM" id="SignalP"/>
    </source>
</evidence>
<accession>A0A9D9IIL9</accession>
<comment type="caution">
    <text evidence="2">The sequence shown here is derived from an EMBL/GenBank/DDBJ whole genome shotgun (WGS) entry which is preliminary data.</text>
</comment>
<protein>
    <recommendedName>
        <fullName evidence="4">Lipoprotein</fullName>
    </recommendedName>
</protein>
<evidence type="ECO:0000313" key="3">
    <source>
        <dbReference type="Proteomes" id="UP000823604"/>
    </source>
</evidence>
<evidence type="ECO:0008006" key="4">
    <source>
        <dbReference type="Google" id="ProtNLM"/>
    </source>
</evidence>
<dbReference type="EMBL" id="JADIMA010000040">
    <property type="protein sequence ID" value="MBO8472845.1"/>
    <property type="molecule type" value="Genomic_DNA"/>
</dbReference>
<dbReference type="PROSITE" id="PS51257">
    <property type="entry name" value="PROKAR_LIPOPROTEIN"/>
    <property type="match status" value="1"/>
</dbReference>
<dbReference type="Proteomes" id="UP000823604">
    <property type="component" value="Unassembled WGS sequence"/>
</dbReference>
<feature type="signal peptide" evidence="1">
    <location>
        <begin position="1"/>
        <end position="18"/>
    </location>
</feature>
<evidence type="ECO:0000313" key="2">
    <source>
        <dbReference type="EMBL" id="MBO8472845.1"/>
    </source>
</evidence>
<name>A0A9D9IIL9_9BACT</name>
<organism evidence="2 3">
    <name type="scientific">Candidatus Merdivivens pullicola</name>
    <dbReference type="NCBI Taxonomy" id="2840872"/>
    <lineage>
        <taxon>Bacteria</taxon>
        <taxon>Pseudomonadati</taxon>
        <taxon>Bacteroidota</taxon>
        <taxon>Bacteroidia</taxon>
        <taxon>Bacteroidales</taxon>
        <taxon>Muribaculaceae</taxon>
        <taxon>Muribaculaceae incertae sedis</taxon>
        <taxon>Candidatus Merdivivens</taxon>
    </lineage>
</organism>
<dbReference type="AlphaFoldDB" id="A0A9D9IIL9"/>
<gene>
    <name evidence="2" type="ORF">IAB81_04380</name>
</gene>
<reference evidence="2" key="1">
    <citation type="submission" date="2020-10" db="EMBL/GenBank/DDBJ databases">
        <authorList>
            <person name="Gilroy R."/>
        </authorList>
    </citation>
    <scope>NUCLEOTIDE SEQUENCE</scope>
    <source>
        <strain evidence="2">B1-8020</strain>
    </source>
</reference>
<keyword evidence="1" id="KW-0732">Signal</keyword>
<proteinExistence type="predicted"/>
<reference evidence="2" key="2">
    <citation type="journal article" date="2021" name="PeerJ">
        <title>Extensive microbial diversity within the chicken gut microbiome revealed by metagenomics and culture.</title>
        <authorList>
            <person name="Gilroy R."/>
            <person name="Ravi A."/>
            <person name="Getino M."/>
            <person name="Pursley I."/>
            <person name="Horton D.L."/>
            <person name="Alikhan N.F."/>
            <person name="Baker D."/>
            <person name="Gharbi K."/>
            <person name="Hall N."/>
            <person name="Watson M."/>
            <person name="Adriaenssens E.M."/>
            <person name="Foster-Nyarko E."/>
            <person name="Jarju S."/>
            <person name="Secka A."/>
            <person name="Antonio M."/>
            <person name="Oren A."/>
            <person name="Chaudhuri R.R."/>
            <person name="La Ragione R."/>
            <person name="Hildebrand F."/>
            <person name="Pallen M.J."/>
        </authorList>
    </citation>
    <scope>NUCLEOTIDE SEQUENCE</scope>
    <source>
        <strain evidence="2">B1-8020</strain>
    </source>
</reference>
<sequence length="236" mass="26372">MKKAILIIFSLCLLSACTKPVQPNSTDTSYPFETSRIDAAFLECIDTLDIIGDREISSVESDADWISTMAQENGSLRLEIKQNETAEHRTDTLHVNFDDGGSFDLVVSQNAYPMIYVTYTKDPAEIATEIFEYGKADIPLEIELGEDTADFGLAFATANTLLNDKSTLCEILAGDNDSVIHLDDYMYQIENSGEFTIPVAYDSYDNQIYLGVIYLAIDGNGNYPMEYEFCMIVQYV</sequence>
<feature type="chain" id="PRO_5038746062" description="Lipoprotein" evidence="1">
    <location>
        <begin position="19"/>
        <end position="236"/>
    </location>
</feature>